<name>A0ACB8AEB7_9AGAM</name>
<gene>
    <name evidence="1" type="ORF">BJ138DRAFT_1150559</name>
</gene>
<organism evidence="1 2">
    <name type="scientific">Hygrophoropsis aurantiaca</name>
    <dbReference type="NCBI Taxonomy" id="72124"/>
    <lineage>
        <taxon>Eukaryota</taxon>
        <taxon>Fungi</taxon>
        <taxon>Dikarya</taxon>
        <taxon>Basidiomycota</taxon>
        <taxon>Agaricomycotina</taxon>
        <taxon>Agaricomycetes</taxon>
        <taxon>Agaricomycetidae</taxon>
        <taxon>Boletales</taxon>
        <taxon>Coniophorineae</taxon>
        <taxon>Hygrophoropsidaceae</taxon>
        <taxon>Hygrophoropsis</taxon>
    </lineage>
</organism>
<sequence>MEAILKNPGLIKIEHGSERLRKMFRDQMYHLNYNLFSDFAKVCFSGCILDVKKAILDGIAPDIAGTETPWKIGYASLIVLGAQRVKGPVTANSLQHSAVMLYLIQSGMPPNIPDIVGHSALHHACNAPSRPDLARILLQNGGNPNQQTRYGEVALFFTMQNKNTAVLEMLLENGARLDVCDANGDSPGSMFLSYGPEVTAVVTRIERQRAGTEAPPLDDNTKCENCQKRGTGKTKQCGRCRTVRYCSPECQRAHWKTHKLRCIPFSTVNVITVKPTYGGIYGYTTSRSDFARQCLDIPVEPGNEPRRHRNADKNAKKAKNEVNKSMIIKVQVPVGMFDRPALETHGQGLLVYNRKRDFVCGIEKASNPAHYDDLVGTVLRKGVKSVKAYFSAELKNRDELVIKISEVLAEQPF</sequence>
<dbReference type="EMBL" id="MU267677">
    <property type="protein sequence ID" value="KAH7911468.1"/>
    <property type="molecule type" value="Genomic_DNA"/>
</dbReference>
<accession>A0ACB8AEB7</accession>
<evidence type="ECO:0000313" key="1">
    <source>
        <dbReference type="EMBL" id="KAH7911468.1"/>
    </source>
</evidence>
<reference evidence="1" key="1">
    <citation type="journal article" date="2021" name="New Phytol.">
        <title>Evolutionary innovations through gain and loss of genes in the ectomycorrhizal Boletales.</title>
        <authorList>
            <person name="Wu G."/>
            <person name="Miyauchi S."/>
            <person name="Morin E."/>
            <person name="Kuo A."/>
            <person name="Drula E."/>
            <person name="Varga T."/>
            <person name="Kohler A."/>
            <person name="Feng B."/>
            <person name="Cao Y."/>
            <person name="Lipzen A."/>
            <person name="Daum C."/>
            <person name="Hundley H."/>
            <person name="Pangilinan J."/>
            <person name="Johnson J."/>
            <person name="Barry K."/>
            <person name="LaButti K."/>
            <person name="Ng V."/>
            <person name="Ahrendt S."/>
            <person name="Min B."/>
            <person name="Choi I.G."/>
            <person name="Park H."/>
            <person name="Plett J.M."/>
            <person name="Magnuson J."/>
            <person name="Spatafora J.W."/>
            <person name="Nagy L.G."/>
            <person name="Henrissat B."/>
            <person name="Grigoriev I.V."/>
            <person name="Yang Z.L."/>
            <person name="Xu J."/>
            <person name="Martin F.M."/>
        </authorList>
    </citation>
    <scope>NUCLEOTIDE SEQUENCE</scope>
    <source>
        <strain evidence="1">ATCC 28755</strain>
    </source>
</reference>
<evidence type="ECO:0000313" key="2">
    <source>
        <dbReference type="Proteomes" id="UP000790377"/>
    </source>
</evidence>
<protein>
    <submittedName>
        <fullName evidence="1">Uncharacterized protein</fullName>
    </submittedName>
</protein>
<dbReference type="Proteomes" id="UP000790377">
    <property type="component" value="Unassembled WGS sequence"/>
</dbReference>
<comment type="caution">
    <text evidence="1">The sequence shown here is derived from an EMBL/GenBank/DDBJ whole genome shotgun (WGS) entry which is preliminary data.</text>
</comment>
<proteinExistence type="predicted"/>
<keyword evidence="2" id="KW-1185">Reference proteome</keyword>